<reference evidence="4" key="1">
    <citation type="submission" date="2020-02" db="EMBL/GenBank/DDBJ databases">
        <authorList>
            <person name="Shen X.-R."/>
            <person name="Zhang Y.-X."/>
        </authorList>
    </citation>
    <scope>NUCLEOTIDE SEQUENCE</scope>
    <source>
        <strain evidence="4">SYP-B3998</strain>
    </source>
</reference>
<evidence type="ECO:0000259" key="2">
    <source>
        <dbReference type="PROSITE" id="PS50110"/>
    </source>
</evidence>
<evidence type="ECO:0000259" key="3">
    <source>
        <dbReference type="PROSITE" id="PS50883"/>
    </source>
</evidence>
<gene>
    <name evidence="4" type="ORF">GK047_27890</name>
</gene>
<feature type="domain" description="Response regulatory" evidence="2">
    <location>
        <begin position="8"/>
        <end position="131"/>
    </location>
</feature>
<dbReference type="InterPro" id="IPR035919">
    <property type="entry name" value="EAL_sf"/>
</dbReference>
<dbReference type="InterPro" id="IPR050706">
    <property type="entry name" value="Cyclic-di-GMP_PDE-like"/>
</dbReference>
<dbReference type="InterPro" id="IPR001789">
    <property type="entry name" value="Sig_transdc_resp-reg_receiver"/>
</dbReference>
<sequence>MDSMDHYGVLIVGDSRDTRQPVKAIFEQDAQFVVTGIVKDGQTALDDIVACRPDLVVIDLTLLDMSEMTGKDGHISIFSMITHCPVPVVVLSTNTPEGSMQTIQAMRIGAADYFHKETLFQRPASASMTVHFMQRCKMVIQIGVRSIDGQVANDQFHKRMVLETHLRRAVANEEFHLVYQPVVDSTSGRIVGLESLIRWNNAQLGRVSPAEFIPVAEETGLIHEIGEWVLKEACKQNKKWQDAGLPKLSVAVNLSSRQFNDSRLSGMIQNILEETGLSPQYLELEITESMSMDVKAASTTLYELKKLGVQVAMDDFGTGYSSLGYLKDFPIDKMKIDQSFIKGLKQSQVNAAIVHTMITMAHNLNLLVVAEGVETEEELQVVRACGCRLVQGYYFSPPSNAEQIGELLQSYVCSTLA</sequence>
<protein>
    <submittedName>
        <fullName evidence="4">EAL domain-containing protein</fullName>
    </submittedName>
</protein>
<feature type="modified residue" description="4-aspartylphosphate" evidence="1">
    <location>
        <position position="59"/>
    </location>
</feature>
<dbReference type="SUPFAM" id="SSF52172">
    <property type="entry name" value="CheY-like"/>
    <property type="match status" value="1"/>
</dbReference>
<dbReference type="Pfam" id="PF00563">
    <property type="entry name" value="EAL"/>
    <property type="match status" value="1"/>
</dbReference>
<dbReference type="CDD" id="cd01948">
    <property type="entry name" value="EAL"/>
    <property type="match status" value="1"/>
</dbReference>
<evidence type="ECO:0000256" key="1">
    <source>
        <dbReference type="PROSITE-ProRule" id="PRU00169"/>
    </source>
</evidence>
<dbReference type="FunFam" id="3.20.20.450:FF:000001">
    <property type="entry name" value="Cyclic di-GMP phosphodiesterase yahA"/>
    <property type="match status" value="1"/>
</dbReference>
<dbReference type="GO" id="GO:0000160">
    <property type="term" value="P:phosphorelay signal transduction system"/>
    <property type="evidence" value="ECO:0007669"/>
    <property type="project" value="InterPro"/>
</dbReference>
<accession>A0A6G4A800</accession>
<dbReference type="EMBL" id="JAAIKC010000023">
    <property type="protein sequence ID" value="NEW09747.1"/>
    <property type="molecule type" value="Genomic_DNA"/>
</dbReference>
<keyword evidence="1" id="KW-0597">Phosphoprotein</keyword>
<organism evidence="4">
    <name type="scientific">Paenibacillus sp. SYP-B3998</name>
    <dbReference type="NCBI Taxonomy" id="2678564"/>
    <lineage>
        <taxon>Bacteria</taxon>
        <taxon>Bacillati</taxon>
        <taxon>Bacillota</taxon>
        <taxon>Bacilli</taxon>
        <taxon>Bacillales</taxon>
        <taxon>Paenibacillaceae</taxon>
        <taxon>Paenibacillus</taxon>
    </lineage>
</organism>
<dbReference type="Gene3D" id="3.40.50.2300">
    <property type="match status" value="1"/>
</dbReference>
<dbReference type="SMART" id="SM00448">
    <property type="entry name" value="REC"/>
    <property type="match status" value="1"/>
</dbReference>
<dbReference type="GO" id="GO:0071111">
    <property type="term" value="F:cyclic-guanylate-specific phosphodiesterase activity"/>
    <property type="evidence" value="ECO:0007669"/>
    <property type="project" value="InterPro"/>
</dbReference>
<feature type="domain" description="EAL" evidence="3">
    <location>
        <begin position="159"/>
        <end position="412"/>
    </location>
</feature>
<proteinExistence type="predicted"/>
<dbReference type="SMART" id="SM00052">
    <property type="entry name" value="EAL"/>
    <property type="match status" value="1"/>
</dbReference>
<dbReference type="PROSITE" id="PS50883">
    <property type="entry name" value="EAL"/>
    <property type="match status" value="1"/>
</dbReference>
<dbReference type="AlphaFoldDB" id="A0A6G4A800"/>
<dbReference type="SUPFAM" id="SSF141868">
    <property type="entry name" value="EAL domain-like"/>
    <property type="match status" value="1"/>
</dbReference>
<evidence type="ECO:0000313" key="4">
    <source>
        <dbReference type="EMBL" id="NEW09747.1"/>
    </source>
</evidence>
<dbReference type="PANTHER" id="PTHR33121">
    <property type="entry name" value="CYCLIC DI-GMP PHOSPHODIESTERASE PDEF"/>
    <property type="match status" value="1"/>
</dbReference>
<dbReference type="PANTHER" id="PTHR33121:SF70">
    <property type="entry name" value="SIGNALING PROTEIN YKOW"/>
    <property type="match status" value="1"/>
</dbReference>
<dbReference type="PROSITE" id="PS50110">
    <property type="entry name" value="RESPONSE_REGULATORY"/>
    <property type="match status" value="1"/>
</dbReference>
<dbReference type="InterPro" id="IPR001633">
    <property type="entry name" value="EAL_dom"/>
</dbReference>
<dbReference type="InterPro" id="IPR011006">
    <property type="entry name" value="CheY-like_superfamily"/>
</dbReference>
<dbReference type="RefSeq" id="WP_163953875.1">
    <property type="nucleotide sequence ID" value="NZ_JAAIKC010000023.1"/>
</dbReference>
<name>A0A6G4A800_9BACL</name>
<dbReference type="Gene3D" id="3.20.20.450">
    <property type="entry name" value="EAL domain"/>
    <property type="match status" value="1"/>
</dbReference>
<dbReference type="Pfam" id="PF00072">
    <property type="entry name" value="Response_reg"/>
    <property type="match status" value="1"/>
</dbReference>
<comment type="caution">
    <text evidence="4">The sequence shown here is derived from an EMBL/GenBank/DDBJ whole genome shotgun (WGS) entry which is preliminary data.</text>
</comment>